<dbReference type="AlphaFoldDB" id="A0A455TAD1"/>
<dbReference type="Gene3D" id="3.40.50.300">
    <property type="entry name" value="P-loop containing nucleotide triphosphate hydrolases"/>
    <property type="match status" value="1"/>
</dbReference>
<dbReference type="InterPro" id="IPR008921">
    <property type="entry name" value="DNA_pol3_clamp-load_cplx_C"/>
</dbReference>
<evidence type="ECO:0000313" key="12">
    <source>
        <dbReference type="Proteomes" id="UP000317544"/>
    </source>
</evidence>
<dbReference type="InterPro" id="IPR050238">
    <property type="entry name" value="DNA_Rep/Repair_Clamp_Loader"/>
</dbReference>
<evidence type="ECO:0000256" key="1">
    <source>
        <dbReference type="ARBA" id="ARBA00012417"/>
    </source>
</evidence>
<comment type="subunit">
    <text evidence="7">DNA polymerase III contains a core (composed of alpha, epsilon and theta chains) that associates with a tau subunit. This core dimerizes to form the POLIII' complex. PolIII' associates with the gamma complex (composed of gamma, delta, delta', psi and chi chains) and with the beta chain to form the complete DNA polymerase III complex.</text>
</comment>
<keyword evidence="5" id="KW-0235">DNA replication</keyword>
<gene>
    <name evidence="11" type="primary">holB</name>
    <name evidence="11" type="ORF">BUCNMO_276</name>
</gene>
<dbReference type="SUPFAM" id="SSF52540">
    <property type="entry name" value="P-loop containing nucleoside triphosphate hydrolases"/>
    <property type="match status" value="1"/>
</dbReference>
<comment type="catalytic activity">
    <reaction evidence="9">
        <text>DNA(n) + a 2'-deoxyribonucleoside 5'-triphosphate = DNA(n+1) + diphosphate</text>
        <dbReference type="Rhea" id="RHEA:22508"/>
        <dbReference type="Rhea" id="RHEA-COMP:17339"/>
        <dbReference type="Rhea" id="RHEA-COMP:17340"/>
        <dbReference type="ChEBI" id="CHEBI:33019"/>
        <dbReference type="ChEBI" id="CHEBI:61560"/>
        <dbReference type="ChEBI" id="CHEBI:173112"/>
        <dbReference type="EC" id="2.7.7.7"/>
    </reaction>
</comment>
<dbReference type="InterPro" id="IPR027417">
    <property type="entry name" value="P-loop_NTPase"/>
</dbReference>
<feature type="domain" description="DNA polymerase III delta subunit C-terminal" evidence="10">
    <location>
        <begin position="212"/>
        <end position="323"/>
    </location>
</feature>
<evidence type="ECO:0000256" key="6">
    <source>
        <dbReference type="ARBA" id="ARBA00022932"/>
    </source>
</evidence>
<dbReference type="OrthoDB" id="9811073at2"/>
<dbReference type="GO" id="GO:0009360">
    <property type="term" value="C:DNA polymerase III complex"/>
    <property type="evidence" value="ECO:0007669"/>
    <property type="project" value="InterPro"/>
</dbReference>
<dbReference type="PANTHER" id="PTHR11669">
    <property type="entry name" value="REPLICATION FACTOR C / DNA POLYMERASE III GAMMA-TAU SUBUNIT"/>
    <property type="match status" value="1"/>
</dbReference>
<sequence>MFVIQYPWLKIHLKKIVHQYNNKTLHHTILINSPFGMGIKCLMHNICHYFLCKSKLSLNNCSKCTNNFSFNLNYRPDWYTVGSKNNSKQVGIDEIRYVIENIYLTSSQYGPKLIWIMNINNLTESSINCLLKSIEEPPENTFFFIRTSLYHKVPVTLRSRCMLWNIKPPQKEESLKWLRENTGVSIEKCKIALHLCDGIPIFSKNILSSLVWNLRKNFFEILSFSINENNLLLLQSILNQKKINLLVDWIIVLFVDILKYQKKMFYYIQNLDQKKIIENFSKKFSYEDINNSIILWLNCKKKINNHPEISVELLILKTLMQWEKILNMKIYI</sequence>
<dbReference type="EMBL" id="AP019379">
    <property type="protein sequence ID" value="BBI01282.1"/>
    <property type="molecule type" value="Genomic_DNA"/>
</dbReference>
<evidence type="ECO:0000259" key="10">
    <source>
        <dbReference type="Pfam" id="PF09115"/>
    </source>
</evidence>
<dbReference type="InterPro" id="IPR015199">
    <property type="entry name" value="DNA_pol_III_delta_C"/>
</dbReference>
<evidence type="ECO:0000313" key="11">
    <source>
        <dbReference type="EMBL" id="BBI01282.1"/>
    </source>
</evidence>
<evidence type="ECO:0000256" key="9">
    <source>
        <dbReference type="ARBA" id="ARBA00049244"/>
    </source>
</evidence>
<evidence type="ECO:0000256" key="5">
    <source>
        <dbReference type="ARBA" id="ARBA00022705"/>
    </source>
</evidence>
<comment type="function">
    <text evidence="8">DNA polymerase III is a complex, multichain enzyme responsible for most of the replicative synthesis in bacteria. This DNA polymerase also exhibits 3' to 5' exonuclease activity.</text>
</comment>
<dbReference type="SUPFAM" id="SSF48019">
    <property type="entry name" value="post-AAA+ oligomerization domain-like"/>
    <property type="match status" value="1"/>
</dbReference>
<dbReference type="Proteomes" id="UP000317544">
    <property type="component" value="Chromosome"/>
</dbReference>
<evidence type="ECO:0000256" key="4">
    <source>
        <dbReference type="ARBA" id="ARBA00022695"/>
    </source>
</evidence>
<dbReference type="GO" id="GO:0006261">
    <property type="term" value="P:DNA-templated DNA replication"/>
    <property type="evidence" value="ECO:0007669"/>
    <property type="project" value="TreeGrafter"/>
</dbReference>
<evidence type="ECO:0000256" key="8">
    <source>
        <dbReference type="ARBA" id="ARBA00037724"/>
    </source>
</evidence>
<keyword evidence="4" id="KW-0548">Nucleotidyltransferase</keyword>
<dbReference type="GO" id="GO:0003887">
    <property type="term" value="F:DNA-directed DNA polymerase activity"/>
    <property type="evidence" value="ECO:0007669"/>
    <property type="project" value="UniProtKB-KW"/>
</dbReference>
<dbReference type="RefSeq" id="WP_158344947.1">
    <property type="nucleotide sequence ID" value="NZ_AP019379.1"/>
</dbReference>
<evidence type="ECO:0000256" key="2">
    <source>
        <dbReference type="ARBA" id="ARBA00014363"/>
    </source>
</evidence>
<dbReference type="GO" id="GO:0003677">
    <property type="term" value="F:DNA binding"/>
    <property type="evidence" value="ECO:0007669"/>
    <property type="project" value="InterPro"/>
</dbReference>
<dbReference type="Pfam" id="PF09115">
    <property type="entry name" value="DNApol3-delta_C"/>
    <property type="match status" value="1"/>
</dbReference>
<dbReference type="PANTHER" id="PTHR11669:SF8">
    <property type="entry name" value="DNA POLYMERASE III SUBUNIT DELTA"/>
    <property type="match status" value="1"/>
</dbReference>
<name>A0A455TAD1_9GAMM</name>
<reference evidence="11 12" key="1">
    <citation type="journal article" date="2019" name="Proc. Natl. Acad. Sci. U.S.A.">
        <title>Exaggeration and cooption of innate immunity for social defense.</title>
        <authorList>
            <person name="Kutsukake M."/>
            <person name="Moriyama M."/>
            <person name="Shigenobu S."/>
            <person name="Meng X.-Y."/>
            <person name="Nikoh N."/>
            <person name="Noda C."/>
            <person name="Kobayashi S."/>
            <person name="Fukatsu T."/>
        </authorList>
    </citation>
    <scope>NUCLEOTIDE SEQUENCE [LARGE SCALE GENOMIC DNA]</scope>
    <source>
        <strain evidence="11 12">Nmo</strain>
    </source>
</reference>
<organism evidence="11 12">
    <name type="scientific">Buchnera aphidicola</name>
    <name type="common">Nipponaphis monzeni</name>
    <dbReference type="NCBI Taxonomy" id="2495405"/>
    <lineage>
        <taxon>Bacteria</taxon>
        <taxon>Pseudomonadati</taxon>
        <taxon>Pseudomonadota</taxon>
        <taxon>Gammaproteobacteria</taxon>
        <taxon>Enterobacterales</taxon>
        <taxon>Erwiniaceae</taxon>
        <taxon>Buchnera</taxon>
    </lineage>
</organism>
<protein>
    <recommendedName>
        <fullName evidence="2">DNA polymerase III subunit delta'</fullName>
        <ecNumber evidence="1">2.7.7.7</ecNumber>
    </recommendedName>
</protein>
<dbReference type="Gene3D" id="1.20.272.10">
    <property type="match status" value="1"/>
</dbReference>
<evidence type="ECO:0000256" key="7">
    <source>
        <dbReference type="ARBA" id="ARBA00026073"/>
    </source>
</evidence>
<proteinExistence type="predicted"/>
<dbReference type="Pfam" id="PF13177">
    <property type="entry name" value="DNA_pol3_delta2"/>
    <property type="match status" value="1"/>
</dbReference>
<keyword evidence="12" id="KW-1185">Reference proteome</keyword>
<accession>A0A455TAD1</accession>
<keyword evidence="3" id="KW-0808">Transferase</keyword>
<keyword evidence="6" id="KW-0239">DNA-directed DNA polymerase</keyword>
<evidence type="ECO:0000256" key="3">
    <source>
        <dbReference type="ARBA" id="ARBA00022679"/>
    </source>
</evidence>
<dbReference type="EC" id="2.7.7.7" evidence="1"/>